<feature type="compositionally biased region" description="Basic residues" evidence="1">
    <location>
        <begin position="241"/>
        <end position="254"/>
    </location>
</feature>
<dbReference type="EMBL" id="KV919102">
    <property type="protein sequence ID" value="OSX71875.1"/>
    <property type="molecule type" value="Genomic_DNA"/>
</dbReference>
<reference evidence="2 3" key="1">
    <citation type="submission" date="2017-03" db="EMBL/GenBank/DDBJ databases">
        <title>WGS assembly of Porphyra umbilicalis.</title>
        <authorList>
            <person name="Brawley S.H."/>
            <person name="Blouin N.A."/>
            <person name="Ficko-Blean E."/>
            <person name="Wheeler G.L."/>
            <person name="Lohr M."/>
            <person name="Goodson H.V."/>
            <person name="Jenkins J.W."/>
            <person name="Blaby-Haas C.E."/>
            <person name="Helliwell K.E."/>
            <person name="Chan C."/>
            <person name="Marriage T."/>
            <person name="Bhattacharya D."/>
            <person name="Klein A.S."/>
            <person name="Badis Y."/>
            <person name="Brodie J."/>
            <person name="Cao Y."/>
            <person name="Collen J."/>
            <person name="Dittami S.M."/>
            <person name="Gachon C.M."/>
            <person name="Green B.R."/>
            <person name="Karpowicz S."/>
            <person name="Kim J.W."/>
            <person name="Kudahl U."/>
            <person name="Lin S."/>
            <person name="Michel G."/>
            <person name="Mittag M."/>
            <person name="Olson B.J."/>
            <person name="Pangilinan J."/>
            <person name="Peng Y."/>
            <person name="Qiu H."/>
            <person name="Shu S."/>
            <person name="Singer J.T."/>
            <person name="Smith A.G."/>
            <person name="Sprecher B.N."/>
            <person name="Wagner V."/>
            <person name="Wang W."/>
            <person name="Wang Z.-Y."/>
            <person name="Yan J."/>
            <person name="Yarish C."/>
            <person name="Zoeuner-Riek S."/>
            <person name="Zhuang Y."/>
            <person name="Zou Y."/>
            <person name="Lindquist E.A."/>
            <person name="Grimwood J."/>
            <person name="Barry K."/>
            <person name="Rokhsar D.S."/>
            <person name="Schmutz J."/>
            <person name="Stiller J.W."/>
            <person name="Grossman A.R."/>
            <person name="Prochnik S.E."/>
        </authorList>
    </citation>
    <scope>NUCLEOTIDE SEQUENCE [LARGE SCALE GENOMIC DNA]</scope>
    <source>
        <strain evidence="2">4086291</strain>
    </source>
</reference>
<feature type="compositionally biased region" description="Low complexity" evidence="1">
    <location>
        <begin position="153"/>
        <end position="166"/>
    </location>
</feature>
<proteinExistence type="predicted"/>
<evidence type="ECO:0000313" key="2">
    <source>
        <dbReference type="EMBL" id="OSX71875.1"/>
    </source>
</evidence>
<accession>A0A1X6NTI9</accession>
<organism evidence="2 3">
    <name type="scientific">Porphyra umbilicalis</name>
    <name type="common">Purple laver</name>
    <name type="synonym">Red alga</name>
    <dbReference type="NCBI Taxonomy" id="2786"/>
    <lineage>
        <taxon>Eukaryota</taxon>
        <taxon>Rhodophyta</taxon>
        <taxon>Bangiophyceae</taxon>
        <taxon>Bangiales</taxon>
        <taxon>Bangiaceae</taxon>
        <taxon>Porphyra</taxon>
    </lineage>
</organism>
<sequence length="414" mass="45374">MRLAIPEHLNRWSSSTVVDDMVIQMCAIHFKIRRLQPGSIGSERSGAWPCVEPECHTGNDEEHQKPQEHDSRGQPINAQKPCWQFPMTRRGRVGGTWHPRLGPPGRLRLARLRSLPSTAALGSNKGRTRSGTARDTVGASRGGSRGGEDAATDTHPTTTTATAAAPSSPGRCRRACDGAPPQSRPARCRGLRDLHRCRRFGRQPCGLQARRGGGGRVPRLPLMRTGRHNFSGDAPLDRQHISRRPRSERRRQRQWRWWLKDGHRPRSPERPAHGAPLVAPRRGRFVPPSCDAHTTTLESGATKGRKHPGRVASPGGVVVPSPVCVPFSSGGGCRSRGCASIFNIRFRRGVPHHQEARSAVCAGWQRFPRSTPRPSVGVSRIARLSPDLCLLSAPPAPPQNLMQRPSSALLSLLL</sequence>
<keyword evidence="3" id="KW-1185">Reference proteome</keyword>
<feature type="compositionally biased region" description="Basic and acidic residues" evidence="1">
    <location>
        <begin position="258"/>
        <end position="272"/>
    </location>
</feature>
<dbReference type="AlphaFoldDB" id="A0A1X6NTI9"/>
<dbReference type="Proteomes" id="UP000218209">
    <property type="component" value="Unassembled WGS sequence"/>
</dbReference>
<name>A0A1X6NTI9_PORUM</name>
<feature type="region of interest" description="Disordered" evidence="1">
    <location>
        <begin position="117"/>
        <end position="187"/>
    </location>
</feature>
<evidence type="ECO:0000256" key="1">
    <source>
        <dbReference type="SAM" id="MobiDB-lite"/>
    </source>
</evidence>
<evidence type="ECO:0000313" key="3">
    <source>
        <dbReference type="Proteomes" id="UP000218209"/>
    </source>
</evidence>
<feature type="region of interest" description="Disordered" evidence="1">
    <location>
        <begin position="208"/>
        <end position="286"/>
    </location>
</feature>
<gene>
    <name evidence="2" type="ORF">BU14_0493s0019</name>
</gene>
<feature type="region of interest" description="Disordered" evidence="1">
    <location>
        <begin position="52"/>
        <end position="79"/>
    </location>
</feature>
<protein>
    <submittedName>
        <fullName evidence="2">Uncharacterized protein</fullName>
    </submittedName>
</protein>
<feature type="compositionally biased region" description="Basic and acidic residues" evidence="1">
    <location>
        <begin position="53"/>
        <end position="72"/>
    </location>
</feature>